<name>A0A0E9U9M8_ANGAN</name>
<dbReference type="EMBL" id="GBXM01046909">
    <property type="protein sequence ID" value="JAH61668.1"/>
    <property type="molecule type" value="Transcribed_RNA"/>
</dbReference>
<accession>A0A0E9U9M8</accession>
<organism evidence="1">
    <name type="scientific">Anguilla anguilla</name>
    <name type="common">European freshwater eel</name>
    <name type="synonym">Muraena anguilla</name>
    <dbReference type="NCBI Taxonomy" id="7936"/>
    <lineage>
        <taxon>Eukaryota</taxon>
        <taxon>Metazoa</taxon>
        <taxon>Chordata</taxon>
        <taxon>Craniata</taxon>
        <taxon>Vertebrata</taxon>
        <taxon>Euteleostomi</taxon>
        <taxon>Actinopterygii</taxon>
        <taxon>Neopterygii</taxon>
        <taxon>Teleostei</taxon>
        <taxon>Anguilliformes</taxon>
        <taxon>Anguillidae</taxon>
        <taxon>Anguilla</taxon>
    </lineage>
</organism>
<reference evidence="1" key="1">
    <citation type="submission" date="2014-11" db="EMBL/GenBank/DDBJ databases">
        <authorList>
            <person name="Amaro Gonzalez C."/>
        </authorList>
    </citation>
    <scope>NUCLEOTIDE SEQUENCE</scope>
</reference>
<protein>
    <submittedName>
        <fullName evidence="1">Uncharacterized protein</fullName>
    </submittedName>
</protein>
<reference evidence="1" key="2">
    <citation type="journal article" date="2015" name="Fish Shellfish Immunol.">
        <title>Early steps in the European eel (Anguilla anguilla)-Vibrio vulnificus interaction in the gills: Role of the RtxA13 toxin.</title>
        <authorList>
            <person name="Callol A."/>
            <person name="Pajuelo D."/>
            <person name="Ebbesson L."/>
            <person name="Teles M."/>
            <person name="MacKenzie S."/>
            <person name="Amaro C."/>
        </authorList>
    </citation>
    <scope>NUCLEOTIDE SEQUENCE</scope>
</reference>
<sequence>MFSSRMAKGQGDVLVHHQEGGAGVHHPVLSVGHQADEVLVGGDAEGQGQQLVLQSVRAQGTLQVIGRAVL</sequence>
<proteinExistence type="predicted"/>
<dbReference type="AlphaFoldDB" id="A0A0E9U9M8"/>
<evidence type="ECO:0000313" key="1">
    <source>
        <dbReference type="EMBL" id="JAH61668.1"/>
    </source>
</evidence>